<dbReference type="EMBL" id="GL534318">
    <property type="protein sequence ID" value="EFQ92430.1"/>
    <property type="molecule type" value="Genomic_DNA"/>
</dbReference>
<dbReference type="Proteomes" id="UP000001067">
    <property type="component" value="Unassembled WGS sequence"/>
</dbReference>
<dbReference type="AlphaFoldDB" id="E3RPA6"/>
<organism evidence="2">
    <name type="scientific">Pyrenophora teres f. teres (strain 0-1)</name>
    <name type="common">Barley net blotch fungus</name>
    <name type="synonym">Drechslera teres f. teres</name>
    <dbReference type="NCBI Taxonomy" id="861557"/>
    <lineage>
        <taxon>Eukaryota</taxon>
        <taxon>Fungi</taxon>
        <taxon>Dikarya</taxon>
        <taxon>Ascomycota</taxon>
        <taxon>Pezizomycotina</taxon>
        <taxon>Dothideomycetes</taxon>
        <taxon>Pleosporomycetidae</taxon>
        <taxon>Pleosporales</taxon>
        <taxon>Pleosporineae</taxon>
        <taxon>Pleosporaceae</taxon>
        <taxon>Pyrenophora</taxon>
    </lineage>
</organism>
<reference evidence="1 2" key="1">
    <citation type="journal article" date="2010" name="Genome Biol.">
        <title>A first genome assembly of the barley fungal pathogen Pyrenophora teres f. teres.</title>
        <authorList>
            <person name="Ellwood S.R."/>
            <person name="Liu Z."/>
            <person name="Syme R.A."/>
            <person name="Lai Z."/>
            <person name="Hane J.K."/>
            <person name="Keiper F."/>
            <person name="Moffat C.S."/>
            <person name="Oliver R.P."/>
            <person name="Friesen T.L."/>
        </authorList>
    </citation>
    <scope>NUCLEOTIDE SEQUENCE [LARGE SCALE GENOMIC DNA]</scope>
    <source>
        <strain evidence="1 2">0-1</strain>
    </source>
</reference>
<evidence type="ECO:0000313" key="1">
    <source>
        <dbReference type="EMBL" id="EFQ92430.1"/>
    </source>
</evidence>
<proteinExistence type="predicted"/>
<name>E3RPA6_PYRTT</name>
<evidence type="ECO:0000313" key="2">
    <source>
        <dbReference type="Proteomes" id="UP000001067"/>
    </source>
</evidence>
<sequence>MDSIFEDREHVSLQNQVNSPLLRLPAELRERIYEYASARHCLNIGRLATWGQLQAQVRPDSLLSSCRQIRFEAAPFFAGRTIFSTESPKDILCALGDSIRQFTSLSICLDKLINFLQAANVHKVDLSNIQHVEIRNAIPTGTSAGPLSGILTAFVREELKGTDVEVTYA</sequence>
<dbReference type="PANTHER" id="PTHR38790">
    <property type="entry name" value="2EXR DOMAIN-CONTAINING PROTEIN-RELATED"/>
    <property type="match status" value="1"/>
</dbReference>
<dbReference type="HOGENOM" id="CLU_1579339_0_0_1"/>
<dbReference type="PANTHER" id="PTHR38790:SF4">
    <property type="entry name" value="2EXR DOMAIN-CONTAINING PROTEIN"/>
    <property type="match status" value="1"/>
</dbReference>
<protein>
    <submittedName>
        <fullName evidence="1">Uncharacterized protein</fullName>
    </submittedName>
</protein>
<accession>E3RPA6</accession>
<gene>
    <name evidence="1" type="ORF">PTT_10460</name>
</gene>
<dbReference type="KEGG" id="pte:PTT_10460"/>
<keyword evidence="2" id="KW-1185">Reference proteome</keyword>